<gene>
    <name evidence="1" type="ORF">E1A91_D11G252000v1</name>
</gene>
<dbReference type="Proteomes" id="UP000323597">
    <property type="component" value="Chromosome D11"/>
</dbReference>
<organism evidence="1 2">
    <name type="scientific">Gossypium mustelinum</name>
    <name type="common">Cotton</name>
    <name type="synonym">Gossypium caicoense</name>
    <dbReference type="NCBI Taxonomy" id="34275"/>
    <lineage>
        <taxon>Eukaryota</taxon>
        <taxon>Viridiplantae</taxon>
        <taxon>Streptophyta</taxon>
        <taxon>Embryophyta</taxon>
        <taxon>Tracheophyta</taxon>
        <taxon>Spermatophyta</taxon>
        <taxon>Magnoliopsida</taxon>
        <taxon>eudicotyledons</taxon>
        <taxon>Gunneridae</taxon>
        <taxon>Pentapetalae</taxon>
        <taxon>rosids</taxon>
        <taxon>malvids</taxon>
        <taxon>Malvales</taxon>
        <taxon>Malvaceae</taxon>
        <taxon>Malvoideae</taxon>
        <taxon>Gossypium</taxon>
    </lineage>
</organism>
<sequence>MVHSMAITEDGTLFSWVSSDPHLRCQQLYSLCEKTIVSISACKYGAATATAIGDVYMWDGKKSMEKPPVATRLHRVKGKRSLKELILRVGHERM</sequence>
<proteinExistence type="predicted"/>
<dbReference type="SUPFAM" id="SSF50985">
    <property type="entry name" value="RCC1/BLIP-II"/>
    <property type="match status" value="1"/>
</dbReference>
<dbReference type="AlphaFoldDB" id="A0A5D2SXH3"/>
<protein>
    <submittedName>
        <fullName evidence="1">Uncharacterized protein</fullName>
    </submittedName>
</protein>
<name>A0A5D2SXH3_GOSMU</name>
<dbReference type="EMBL" id="CM017659">
    <property type="protein sequence ID" value="TYI57036.1"/>
    <property type="molecule type" value="Genomic_DNA"/>
</dbReference>
<keyword evidence="2" id="KW-1185">Reference proteome</keyword>
<evidence type="ECO:0000313" key="2">
    <source>
        <dbReference type="Proteomes" id="UP000323597"/>
    </source>
</evidence>
<evidence type="ECO:0000313" key="1">
    <source>
        <dbReference type="EMBL" id="TYI57036.1"/>
    </source>
</evidence>
<dbReference type="Gene3D" id="2.130.10.30">
    <property type="entry name" value="Regulator of chromosome condensation 1/beta-lactamase-inhibitor protein II"/>
    <property type="match status" value="1"/>
</dbReference>
<accession>A0A5D2SXH3</accession>
<reference evidence="1 2" key="1">
    <citation type="submission" date="2019-07" db="EMBL/GenBank/DDBJ databases">
        <title>WGS assembly of Gossypium mustelinum.</title>
        <authorList>
            <person name="Chen Z.J."/>
            <person name="Sreedasyam A."/>
            <person name="Ando A."/>
            <person name="Song Q."/>
            <person name="De L."/>
            <person name="Hulse-Kemp A."/>
            <person name="Ding M."/>
            <person name="Ye W."/>
            <person name="Kirkbride R."/>
            <person name="Jenkins J."/>
            <person name="Plott C."/>
            <person name="Lovell J."/>
            <person name="Lin Y.-M."/>
            <person name="Vaughn R."/>
            <person name="Liu B."/>
            <person name="Li W."/>
            <person name="Simpson S."/>
            <person name="Scheffler B."/>
            <person name="Saski C."/>
            <person name="Grover C."/>
            <person name="Hu G."/>
            <person name="Conover J."/>
            <person name="Carlson J."/>
            <person name="Shu S."/>
            <person name="Boston L."/>
            <person name="Williams M."/>
            <person name="Peterson D."/>
            <person name="Mcgee K."/>
            <person name="Jones D."/>
            <person name="Wendel J."/>
            <person name="Stelly D."/>
            <person name="Grimwood J."/>
            <person name="Schmutz J."/>
        </authorList>
    </citation>
    <scope>NUCLEOTIDE SEQUENCE [LARGE SCALE GENOMIC DNA]</scope>
    <source>
        <strain evidence="1">1408120.09</strain>
    </source>
</reference>
<dbReference type="InterPro" id="IPR009091">
    <property type="entry name" value="RCC1/BLIP-II"/>
</dbReference>